<dbReference type="EC" id="1.6.5.5" evidence="2"/>
<evidence type="ECO:0000313" key="2">
    <source>
        <dbReference type="EMBL" id="KXZ61316.1"/>
    </source>
</evidence>
<dbReference type="PATRIC" id="fig|36807.3.peg.764"/>
<comment type="caution">
    <text evidence="2">The sequence shown here is derived from an EMBL/GenBank/DDBJ whole genome shotgun (WGS) entry which is preliminary data.</text>
</comment>
<dbReference type="InterPro" id="IPR052733">
    <property type="entry name" value="Chloroplast_QOR"/>
</dbReference>
<dbReference type="STRING" id="36807.Mlaev_00740"/>
<dbReference type="InterPro" id="IPR011032">
    <property type="entry name" value="GroES-like_sf"/>
</dbReference>
<evidence type="ECO:0000313" key="3">
    <source>
        <dbReference type="Proteomes" id="UP000075357"/>
    </source>
</evidence>
<sequence length="340" mass="35719">MTTTALPHSGATTPAPGRMRALVQERYGPPDVLSLTTLERPTPGRREVLVEVGAASVHPGDAFVMTGRPRLVRLAFGLHKPRRRTPGMDLAGVVRAVGADVTSVCVGDRVFGWTTTGALAEFATVRDDHLAPIPAGVSVDGAAAVPTSGMTALQALRDVARLQSGQTVLITGASGGVGSFAVQIAKALGGEVTGVCSGRNIEFVRQLGADQVIAYETTDVTRGSTRFDVILDSVEAQPLAEMRRILTPRGTLIPNSGRGGAWVGPLGRIARARLLSAVTRQRLRPFTSLGRRSDLLVLAEMLASGEITPFIDRRYALADAADALRQVATGHARGKVVVTP</sequence>
<dbReference type="RefSeq" id="WP_231860813.1">
    <property type="nucleotide sequence ID" value="NZ_LRAD01000020.1"/>
</dbReference>
<dbReference type="PANTHER" id="PTHR44013">
    <property type="entry name" value="ZINC-TYPE ALCOHOL DEHYDROGENASE-LIKE PROTEIN C16A3.02C"/>
    <property type="match status" value="1"/>
</dbReference>
<protein>
    <submittedName>
        <fullName evidence="2">Quinone oxidoreductase 1</fullName>
        <ecNumber evidence="2">1.6.5.5</ecNumber>
    </submittedName>
</protein>
<dbReference type="Pfam" id="PF08240">
    <property type="entry name" value="ADH_N"/>
    <property type="match status" value="1"/>
</dbReference>
<dbReference type="Gene3D" id="3.90.180.10">
    <property type="entry name" value="Medium-chain alcohol dehydrogenases, catalytic domain"/>
    <property type="match status" value="1"/>
</dbReference>
<dbReference type="InterPro" id="IPR002364">
    <property type="entry name" value="Quin_OxRdtase/zeta-crystal_CS"/>
</dbReference>
<gene>
    <name evidence="2" type="primary">qorA</name>
    <name evidence="2" type="ORF">Mlaev_00740</name>
</gene>
<organism evidence="2 3">
    <name type="scientific">Microbacterium laevaniformans</name>
    <dbReference type="NCBI Taxonomy" id="36807"/>
    <lineage>
        <taxon>Bacteria</taxon>
        <taxon>Bacillati</taxon>
        <taxon>Actinomycetota</taxon>
        <taxon>Actinomycetes</taxon>
        <taxon>Micrococcales</taxon>
        <taxon>Microbacteriaceae</taxon>
        <taxon>Microbacterium</taxon>
    </lineage>
</organism>
<dbReference type="InterPro" id="IPR036291">
    <property type="entry name" value="NAD(P)-bd_dom_sf"/>
</dbReference>
<dbReference type="GO" id="GO:0008270">
    <property type="term" value="F:zinc ion binding"/>
    <property type="evidence" value="ECO:0007669"/>
    <property type="project" value="InterPro"/>
</dbReference>
<dbReference type="CDD" id="cd08267">
    <property type="entry name" value="MDR1"/>
    <property type="match status" value="1"/>
</dbReference>
<dbReference type="SUPFAM" id="SSF51735">
    <property type="entry name" value="NAD(P)-binding Rossmann-fold domains"/>
    <property type="match status" value="1"/>
</dbReference>
<dbReference type="GO" id="GO:0003960">
    <property type="term" value="F:quinone reductase (NADPH) activity"/>
    <property type="evidence" value="ECO:0007669"/>
    <property type="project" value="UniProtKB-EC"/>
</dbReference>
<feature type="domain" description="Enoyl reductase (ER)" evidence="1">
    <location>
        <begin position="28"/>
        <end position="338"/>
    </location>
</feature>
<keyword evidence="2" id="KW-0560">Oxidoreductase</keyword>
<dbReference type="EMBL" id="LRAD01000020">
    <property type="protein sequence ID" value="KXZ61316.1"/>
    <property type="molecule type" value="Genomic_DNA"/>
</dbReference>
<name>A0A150HGR5_9MICO</name>
<dbReference type="PANTHER" id="PTHR44013:SF1">
    <property type="entry name" value="ZINC-TYPE ALCOHOL DEHYDROGENASE-LIKE PROTEIN C16A3.02C"/>
    <property type="match status" value="1"/>
</dbReference>
<dbReference type="Gene3D" id="3.40.50.720">
    <property type="entry name" value="NAD(P)-binding Rossmann-like Domain"/>
    <property type="match status" value="1"/>
</dbReference>
<dbReference type="InterPro" id="IPR013154">
    <property type="entry name" value="ADH-like_N"/>
</dbReference>
<dbReference type="SUPFAM" id="SSF50129">
    <property type="entry name" value="GroES-like"/>
    <property type="match status" value="1"/>
</dbReference>
<reference evidence="2 3" key="1">
    <citation type="submission" date="2016-01" db="EMBL/GenBank/DDBJ databases">
        <title>Draft genome sequences of Microbacterium laevaniformans LCDC 91-0039 and the type strain of Microbacterium hominis LCDC 84-209.</title>
        <authorList>
            <person name="Bernier A.-M."/>
            <person name="Bernard K."/>
        </authorList>
    </citation>
    <scope>NUCLEOTIDE SEQUENCE [LARGE SCALE GENOMIC DNA]</scope>
    <source>
        <strain evidence="2 3">LCDC 91-0039</strain>
    </source>
</reference>
<dbReference type="InterPro" id="IPR020843">
    <property type="entry name" value="ER"/>
</dbReference>
<dbReference type="Proteomes" id="UP000075357">
    <property type="component" value="Unassembled WGS sequence"/>
</dbReference>
<dbReference type="AlphaFoldDB" id="A0A150HGR5"/>
<proteinExistence type="predicted"/>
<keyword evidence="3" id="KW-1185">Reference proteome</keyword>
<dbReference type="Pfam" id="PF13602">
    <property type="entry name" value="ADH_zinc_N_2"/>
    <property type="match status" value="1"/>
</dbReference>
<evidence type="ECO:0000259" key="1">
    <source>
        <dbReference type="SMART" id="SM00829"/>
    </source>
</evidence>
<dbReference type="SMART" id="SM00829">
    <property type="entry name" value="PKS_ER"/>
    <property type="match status" value="1"/>
</dbReference>
<dbReference type="PROSITE" id="PS01162">
    <property type="entry name" value="QOR_ZETA_CRYSTAL"/>
    <property type="match status" value="1"/>
</dbReference>
<accession>A0A150HGR5</accession>